<dbReference type="InterPro" id="IPR046219">
    <property type="entry name" value="DUF6252"/>
</dbReference>
<dbReference type="AlphaFoldDB" id="A0A3A1YLB8"/>
<dbReference type="Pfam" id="PF19765">
    <property type="entry name" value="DUF6252"/>
    <property type="match status" value="1"/>
</dbReference>
<dbReference type="Proteomes" id="UP000265497">
    <property type="component" value="Unassembled WGS sequence"/>
</dbReference>
<comment type="caution">
    <text evidence="1">The sequence shown here is derived from an EMBL/GenBank/DDBJ whole genome shotgun (WGS) entry which is preliminary data.</text>
</comment>
<evidence type="ECO:0000313" key="1">
    <source>
        <dbReference type="EMBL" id="RIY38058.1"/>
    </source>
</evidence>
<organism evidence="1 2">
    <name type="scientific">Capnocytophaga canis</name>
    <dbReference type="NCBI Taxonomy" id="1848903"/>
    <lineage>
        <taxon>Bacteria</taxon>
        <taxon>Pseudomonadati</taxon>
        <taxon>Bacteroidota</taxon>
        <taxon>Flavobacteriia</taxon>
        <taxon>Flavobacteriales</taxon>
        <taxon>Flavobacteriaceae</taxon>
        <taxon>Capnocytophaga</taxon>
    </lineage>
</organism>
<dbReference type="RefSeq" id="WP_119651960.1">
    <property type="nucleotide sequence ID" value="NZ_NSDI01000001.1"/>
</dbReference>
<evidence type="ECO:0008006" key="3">
    <source>
        <dbReference type="Google" id="ProtNLM"/>
    </source>
</evidence>
<evidence type="ECO:0000313" key="2">
    <source>
        <dbReference type="Proteomes" id="UP000265497"/>
    </source>
</evidence>
<dbReference type="EMBL" id="NSDI01000001">
    <property type="protein sequence ID" value="RIY38058.1"/>
    <property type="molecule type" value="Genomic_DNA"/>
</dbReference>
<name>A0A3A1YLB8_9FLAO</name>
<dbReference type="PROSITE" id="PS51257">
    <property type="entry name" value="PROKAR_LIPOPROTEIN"/>
    <property type="match status" value="1"/>
</dbReference>
<proteinExistence type="predicted"/>
<protein>
    <recommendedName>
        <fullName evidence="3">Lipoprotein</fullName>
    </recommendedName>
</protein>
<sequence>MKNKLKFSFILLTAILMVVSCKKDDSNTSEFYVKAQVGGVEHEASGEYCFFIDTGFGVTITGGDKYAFMIPSMEVGTYKFSDNIVSFGTVYIDGVYGGYTDSTDGSLIITKYDKDAKVIEGTFQFVGTNGDITKKVTNGSFRCKQQDVSKLKP</sequence>
<reference evidence="1 2" key="1">
    <citation type="submission" date="2017-08" db="EMBL/GenBank/DDBJ databases">
        <title>Capnocytophaga canis 17-158 assembly.</title>
        <authorList>
            <person name="Gulvik C.A."/>
        </authorList>
    </citation>
    <scope>NUCLEOTIDE SEQUENCE [LARGE SCALE GENOMIC DNA]</scope>
    <source>
        <strain evidence="1 2">17-158</strain>
    </source>
</reference>
<accession>A0A3A1YLB8</accession>
<gene>
    <name evidence="1" type="ORF">CKY20_00470</name>
</gene>